<evidence type="ECO:0000313" key="1">
    <source>
        <dbReference type="EMBL" id="KAG0662299.1"/>
    </source>
</evidence>
<sequence>MYAFNNYCTVCDKLIPSDSPSSKLSRTNSNTSIKLYCSHDCERKDQSHLINSTLTVSNDSNTDPDDTLDIPSLYDATTADQHRNILASPASFSTSPHNTEEFPSITITTVTDDITSKATLDESEKLLASPFLLPINSNSDDKTNLFDMNNDDHIDTDQLILGDSLIPSYISLPPLHSIYNIPKHIFSNDSKINCYENNLSADKTAENNYKLWLSNNLP</sequence>
<evidence type="ECO:0000313" key="2">
    <source>
        <dbReference type="Proteomes" id="UP000750334"/>
    </source>
</evidence>
<organism evidence="1 2">
    <name type="scientific">Maudiozyma exigua</name>
    <name type="common">Yeast</name>
    <name type="synonym">Kazachstania exigua</name>
    <dbReference type="NCBI Taxonomy" id="34358"/>
    <lineage>
        <taxon>Eukaryota</taxon>
        <taxon>Fungi</taxon>
        <taxon>Dikarya</taxon>
        <taxon>Ascomycota</taxon>
        <taxon>Saccharomycotina</taxon>
        <taxon>Saccharomycetes</taxon>
        <taxon>Saccharomycetales</taxon>
        <taxon>Saccharomycetaceae</taxon>
        <taxon>Maudiozyma</taxon>
    </lineage>
</organism>
<gene>
    <name evidence="1" type="ORF">C6P45_001117</name>
</gene>
<keyword evidence="2" id="KW-1185">Reference proteome</keyword>
<dbReference type="OrthoDB" id="2563506at2759"/>
<protein>
    <submittedName>
        <fullName evidence="1">Uncharacterized protein</fullName>
    </submittedName>
</protein>
<accession>A0A9P6W2Y6</accession>
<dbReference type="Proteomes" id="UP000750334">
    <property type="component" value="Unassembled WGS sequence"/>
</dbReference>
<reference evidence="1 2" key="1">
    <citation type="submission" date="2020-11" db="EMBL/GenBank/DDBJ databases">
        <title>Kefir isolates.</title>
        <authorList>
            <person name="Marcisauskas S."/>
            <person name="Kim Y."/>
            <person name="Blasche S."/>
        </authorList>
    </citation>
    <scope>NUCLEOTIDE SEQUENCE [LARGE SCALE GENOMIC DNA]</scope>
    <source>
        <strain evidence="1 2">OG2</strain>
    </source>
</reference>
<dbReference type="AlphaFoldDB" id="A0A9P6W2Y6"/>
<comment type="caution">
    <text evidence="1">The sequence shown here is derived from an EMBL/GenBank/DDBJ whole genome shotgun (WGS) entry which is preliminary data.</text>
</comment>
<dbReference type="EMBL" id="PUHR01000147">
    <property type="protein sequence ID" value="KAG0662299.1"/>
    <property type="molecule type" value="Genomic_DNA"/>
</dbReference>
<name>A0A9P6W2Y6_MAUEX</name>
<proteinExistence type="predicted"/>